<organism evidence="2 3">
    <name type="scientific">Streptomyces cyaneochromogenes</name>
    <dbReference type="NCBI Taxonomy" id="2496836"/>
    <lineage>
        <taxon>Bacteria</taxon>
        <taxon>Bacillati</taxon>
        <taxon>Actinomycetota</taxon>
        <taxon>Actinomycetes</taxon>
        <taxon>Kitasatosporales</taxon>
        <taxon>Streptomycetaceae</taxon>
        <taxon>Streptomyces</taxon>
    </lineage>
</organism>
<keyword evidence="3" id="KW-1185">Reference proteome</keyword>
<evidence type="ECO:0000256" key="1">
    <source>
        <dbReference type="SAM" id="MobiDB-lite"/>
    </source>
</evidence>
<gene>
    <name evidence="2" type="ORF">EJ357_38035</name>
</gene>
<protein>
    <submittedName>
        <fullName evidence="2">Uncharacterized protein</fullName>
    </submittedName>
</protein>
<evidence type="ECO:0000313" key="3">
    <source>
        <dbReference type="Proteomes" id="UP000280298"/>
    </source>
</evidence>
<sequence length="124" mass="12185">MPEDPWAGAEALRWTVADDVPEERDAPAAGAGAGPSEGSRSGPEVVAAEGAGAPWLPAADAARRATGSARRCTGGACRDLVSVVGGVGEGFGGMTATPVGRDTGTGRAARWTGVASSERPGVSP</sequence>
<dbReference type="Proteomes" id="UP000280298">
    <property type="component" value="Chromosome"/>
</dbReference>
<dbReference type="RefSeq" id="WP_126396201.1">
    <property type="nucleotide sequence ID" value="NZ_CP034539.1"/>
</dbReference>
<proteinExistence type="predicted"/>
<evidence type="ECO:0000313" key="2">
    <source>
        <dbReference type="EMBL" id="AZQ38543.1"/>
    </source>
</evidence>
<dbReference type="AlphaFoldDB" id="A0A3S9MH69"/>
<name>A0A3S9MH69_9ACTN</name>
<dbReference type="EMBL" id="CP034539">
    <property type="protein sequence ID" value="AZQ38543.1"/>
    <property type="molecule type" value="Genomic_DNA"/>
</dbReference>
<feature type="compositionally biased region" description="Low complexity" evidence="1">
    <location>
        <begin position="27"/>
        <end position="45"/>
    </location>
</feature>
<accession>A0A3S9MH69</accession>
<feature type="region of interest" description="Disordered" evidence="1">
    <location>
        <begin position="18"/>
        <end position="45"/>
    </location>
</feature>
<feature type="region of interest" description="Disordered" evidence="1">
    <location>
        <begin position="87"/>
        <end position="124"/>
    </location>
</feature>
<reference evidence="2 3" key="1">
    <citation type="journal article" date="2019" name="Int. J. Syst. Evol. Microbiol.">
        <title>Streptomyces cyaneochromogenes sp. nov., a blue pigment-producing actinomycete from manganese-contaminated soil.</title>
        <authorList>
            <person name="Tang X."/>
            <person name="Zhao J."/>
            <person name="Li K."/>
            <person name="Chen Z."/>
            <person name="Sun Y."/>
            <person name="Gao J."/>
        </authorList>
    </citation>
    <scope>NUCLEOTIDE SEQUENCE [LARGE SCALE GENOMIC DNA]</scope>
    <source>
        <strain evidence="2 3">MK-45</strain>
    </source>
</reference>
<dbReference type="KEGG" id="scya:EJ357_38035"/>